<proteinExistence type="predicted"/>
<dbReference type="EMBL" id="DSXR01000052">
    <property type="protein sequence ID" value="HGS86990.1"/>
    <property type="molecule type" value="Genomic_DNA"/>
</dbReference>
<evidence type="ECO:0000313" key="1">
    <source>
        <dbReference type="EMBL" id="HGS86990.1"/>
    </source>
</evidence>
<name>A0A7C4Q2W8_9CHLR</name>
<dbReference type="AlphaFoldDB" id="A0A7C4Q2W8"/>
<comment type="caution">
    <text evidence="1">The sequence shown here is derived from an EMBL/GenBank/DDBJ whole genome shotgun (WGS) entry which is preliminary data.</text>
</comment>
<sequence length="120" mass="14503">MFAHPAEEIFARILDFYGIRWEYEPHTFPLEWDENGNVTLAFSPDFYLPEQDLYIELTTLRPQLSTRKNKKIRLMNQLYPHIKIKLLKRREMRDLMVKYGLFDEANHLQGTEAQKRNDDE</sequence>
<reference evidence="1" key="1">
    <citation type="journal article" date="2020" name="mSystems">
        <title>Genome- and Community-Level Interaction Insights into Carbon Utilization and Element Cycling Functions of Hydrothermarchaeota in Hydrothermal Sediment.</title>
        <authorList>
            <person name="Zhou Z."/>
            <person name="Liu Y."/>
            <person name="Xu W."/>
            <person name="Pan J."/>
            <person name="Luo Z.H."/>
            <person name="Li M."/>
        </authorList>
    </citation>
    <scope>NUCLEOTIDE SEQUENCE [LARGE SCALE GENOMIC DNA]</scope>
    <source>
        <strain evidence="1">SpSt-556</strain>
    </source>
</reference>
<gene>
    <name evidence="1" type="ORF">ENT17_05160</name>
</gene>
<protein>
    <submittedName>
        <fullName evidence="1">Uncharacterized protein</fullName>
    </submittedName>
</protein>
<dbReference type="Gene3D" id="3.40.91.30">
    <property type="match status" value="1"/>
</dbReference>
<accession>A0A7C4Q2W8</accession>
<organism evidence="1">
    <name type="scientific">Bellilinea caldifistulae</name>
    <dbReference type="NCBI Taxonomy" id="360411"/>
    <lineage>
        <taxon>Bacteria</taxon>
        <taxon>Bacillati</taxon>
        <taxon>Chloroflexota</taxon>
        <taxon>Anaerolineae</taxon>
        <taxon>Anaerolineales</taxon>
        <taxon>Anaerolineaceae</taxon>
        <taxon>Bellilinea</taxon>
    </lineage>
</organism>